<feature type="region of interest" description="Disordered" evidence="5">
    <location>
        <begin position="48"/>
        <end position="69"/>
    </location>
</feature>
<dbReference type="STRING" id="400727.A0A2T7NQX8"/>
<evidence type="ECO:0000256" key="1">
    <source>
        <dbReference type="ARBA" id="ARBA00022737"/>
    </source>
</evidence>
<evidence type="ECO:0000313" key="6">
    <source>
        <dbReference type="EMBL" id="PVD23553.1"/>
    </source>
</evidence>
<feature type="coiled-coil region" evidence="4">
    <location>
        <begin position="297"/>
        <end position="406"/>
    </location>
</feature>
<dbReference type="PROSITE" id="PS50297">
    <property type="entry name" value="ANK_REP_REGION"/>
    <property type="match status" value="2"/>
</dbReference>
<dbReference type="SUPFAM" id="SSF48403">
    <property type="entry name" value="Ankyrin repeat"/>
    <property type="match status" value="1"/>
</dbReference>
<dbReference type="Gene3D" id="1.25.40.20">
    <property type="entry name" value="Ankyrin repeat-containing domain"/>
    <property type="match status" value="1"/>
</dbReference>
<dbReference type="OrthoDB" id="426293at2759"/>
<reference evidence="6 7" key="1">
    <citation type="submission" date="2018-04" db="EMBL/GenBank/DDBJ databases">
        <title>The genome of golden apple snail Pomacea canaliculata provides insight into stress tolerance and invasive adaptation.</title>
        <authorList>
            <person name="Liu C."/>
            <person name="Liu B."/>
            <person name="Ren Y."/>
            <person name="Zhang Y."/>
            <person name="Wang H."/>
            <person name="Li S."/>
            <person name="Jiang F."/>
            <person name="Yin L."/>
            <person name="Zhang G."/>
            <person name="Qian W."/>
            <person name="Fan W."/>
        </authorList>
    </citation>
    <scope>NUCLEOTIDE SEQUENCE [LARGE SCALE GENOMIC DNA]</scope>
    <source>
        <strain evidence="6">SZHN2017</strain>
        <tissue evidence="6">Muscle</tissue>
    </source>
</reference>
<organism evidence="6 7">
    <name type="scientific">Pomacea canaliculata</name>
    <name type="common">Golden apple snail</name>
    <dbReference type="NCBI Taxonomy" id="400727"/>
    <lineage>
        <taxon>Eukaryota</taxon>
        <taxon>Metazoa</taxon>
        <taxon>Spiralia</taxon>
        <taxon>Lophotrochozoa</taxon>
        <taxon>Mollusca</taxon>
        <taxon>Gastropoda</taxon>
        <taxon>Caenogastropoda</taxon>
        <taxon>Architaenioglossa</taxon>
        <taxon>Ampullarioidea</taxon>
        <taxon>Ampullariidae</taxon>
        <taxon>Pomacea</taxon>
    </lineage>
</organism>
<keyword evidence="4" id="KW-0175">Coiled coil</keyword>
<dbReference type="SMART" id="SM00248">
    <property type="entry name" value="ANK"/>
    <property type="match status" value="3"/>
</dbReference>
<evidence type="ECO:0000313" key="7">
    <source>
        <dbReference type="Proteomes" id="UP000245119"/>
    </source>
</evidence>
<protein>
    <submittedName>
        <fullName evidence="6">Uncharacterized protein</fullName>
    </submittedName>
</protein>
<dbReference type="Pfam" id="PF13637">
    <property type="entry name" value="Ank_4"/>
    <property type="match status" value="1"/>
</dbReference>
<dbReference type="PROSITE" id="PS50088">
    <property type="entry name" value="ANK_REPEAT"/>
    <property type="match status" value="2"/>
</dbReference>
<comment type="caution">
    <text evidence="6">The sequence shown here is derived from an EMBL/GenBank/DDBJ whole genome shotgun (WGS) entry which is preliminary data.</text>
</comment>
<dbReference type="InterPro" id="IPR036770">
    <property type="entry name" value="Ankyrin_rpt-contain_sf"/>
</dbReference>
<keyword evidence="1" id="KW-0677">Repeat</keyword>
<dbReference type="Proteomes" id="UP000245119">
    <property type="component" value="Linkage Group LG10"/>
</dbReference>
<dbReference type="EMBL" id="PZQS01000010">
    <property type="protein sequence ID" value="PVD23553.1"/>
    <property type="molecule type" value="Genomic_DNA"/>
</dbReference>
<proteinExistence type="predicted"/>
<dbReference type="PANTHER" id="PTHR24198">
    <property type="entry name" value="ANKYRIN REPEAT AND PROTEIN KINASE DOMAIN-CONTAINING PROTEIN"/>
    <property type="match status" value="1"/>
</dbReference>
<feature type="region of interest" description="Disordered" evidence="5">
    <location>
        <begin position="1"/>
        <end position="27"/>
    </location>
</feature>
<keyword evidence="2 3" id="KW-0040">ANK repeat</keyword>
<name>A0A2T7NQX8_POMCA</name>
<feature type="region of interest" description="Disordered" evidence="5">
    <location>
        <begin position="130"/>
        <end position="150"/>
    </location>
</feature>
<accession>A0A2T7NQX8</accession>
<evidence type="ECO:0000256" key="3">
    <source>
        <dbReference type="PROSITE-ProRule" id="PRU00023"/>
    </source>
</evidence>
<dbReference type="PANTHER" id="PTHR24198:SF165">
    <property type="entry name" value="ANKYRIN REPEAT-CONTAINING PROTEIN-RELATED"/>
    <property type="match status" value="1"/>
</dbReference>
<feature type="repeat" description="ANK" evidence="3">
    <location>
        <begin position="209"/>
        <end position="241"/>
    </location>
</feature>
<sequence>MPPKAAAKPAPKGPVKPAAKPPAKVASGTKVMYKSELMAEYLEICSRNHGTGPKKTVAPEGKNKKDVSIEPPKERVWTAEDYAACKIQTKYRGYIAAKALKKKQQEKREYEELMDKLEKEAFLHLVRMEQEEAQRRQQKEDEERKQKAEERKRITRMLEAAFDGDVDGMKQILKEVVEVDNKNNIGNDVIGKALRTRHLMSIIECEDANGNTPLSEAATAGHVESIKFLLENGADPNTKGQFQRTPLYRAAFAGHMEAVECLLQNGADPRLFAADGQTPEHVASVEAIAQLLSEWNISQTEVLLRKLEQAKERRAEEEKKEQEAETLKLENQVEQAEKEFETAQKKLNKAYQELERRITEHDNAVASGFERTDITLQVIHDAEADLELTKIETEKLRDKLAQMRLRLRENQTGKETDLNDELPGIKVMVKELDDVLFRDIGNKIKDSGKWPLIIDTSGQATTFLRYRDTNYINTIRPTDMEEGRLRLAIVGALRFGKPLVLDMLEVNMFQTICDRFDQIMPGLMKSIMDRSILKNEKYMGLVKKEDGPEYERTKFNDLRLENFKLFIVSKNPFPPENLIERNVCINSVHVHLIRVYAALTPLTLAMLQGSD</sequence>
<dbReference type="AlphaFoldDB" id="A0A2T7NQX8"/>
<evidence type="ECO:0000256" key="5">
    <source>
        <dbReference type="SAM" id="MobiDB-lite"/>
    </source>
</evidence>
<keyword evidence="7" id="KW-1185">Reference proteome</keyword>
<feature type="compositionally biased region" description="Low complexity" evidence="5">
    <location>
        <begin position="1"/>
        <end position="26"/>
    </location>
</feature>
<evidence type="ECO:0000256" key="2">
    <source>
        <dbReference type="ARBA" id="ARBA00023043"/>
    </source>
</evidence>
<dbReference type="InterPro" id="IPR027417">
    <property type="entry name" value="P-loop_NTPase"/>
</dbReference>
<evidence type="ECO:0000256" key="4">
    <source>
        <dbReference type="SAM" id="Coils"/>
    </source>
</evidence>
<dbReference type="InterPro" id="IPR002110">
    <property type="entry name" value="Ankyrin_rpt"/>
</dbReference>
<gene>
    <name evidence="6" type="ORF">C0Q70_16825</name>
</gene>
<dbReference type="Gene3D" id="3.40.50.300">
    <property type="entry name" value="P-loop containing nucleotide triphosphate hydrolases"/>
    <property type="match status" value="1"/>
</dbReference>
<feature type="repeat" description="ANK" evidence="3">
    <location>
        <begin position="242"/>
        <end position="274"/>
    </location>
</feature>
<dbReference type="PROSITE" id="PS50096">
    <property type="entry name" value="IQ"/>
    <property type="match status" value="1"/>
</dbReference>